<keyword evidence="12" id="KW-1185">Reference proteome</keyword>
<keyword evidence="4 9" id="KW-0479">Metal-binding</keyword>
<comment type="subcellular location">
    <subcellularLocation>
        <location evidence="9">Endoplasmic reticulum membrane</location>
        <topology evidence="9">Single-pass membrane protein</topology>
    </subcellularLocation>
    <subcellularLocation>
        <location evidence="1">Membrane</location>
        <topology evidence="1">Single-pass membrane protein</topology>
    </subcellularLocation>
</comment>
<dbReference type="PANTHER" id="PTHR13680">
    <property type="entry name" value="CDGSH IRON-SULFUR DOMAIN-CONTAINING PROTEIN 1"/>
    <property type="match status" value="1"/>
</dbReference>
<keyword evidence="7 9" id="KW-0411">Iron-sulfur</keyword>
<evidence type="ECO:0000256" key="7">
    <source>
        <dbReference type="ARBA" id="ARBA00023014"/>
    </source>
</evidence>
<name>A0A5J4N665_9TREM</name>
<evidence type="ECO:0000259" key="10">
    <source>
        <dbReference type="SMART" id="SM00704"/>
    </source>
</evidence>
<keyword evidence="2 9" id="KW-0812">Transmembrane</keyword>
<comment type="cofactor">
    <cofactor evidence="9">
        <name>[2Fe-2S] cluster</name>
        <dbReference type="ChEBI" id="CHEBI:190135"/>
    </cofactor>
    <text evidence="9">Binds 1 [2Fe-2S] cluster.</text>
</comment>
<dbReference type="GO" id="GO:0010506">
    <property type="term" value="P:regulation of autophagy"/>
    <property type="evidence" value="ECO:0007669"/>
    <property type="project" value="UniProtKB-UniRule"/>
</dbReference>
<evidence type="ECO:0000256" key="1">
    <source>
        <dbReference type="ARBA" id="ARBA00004167"/>
    </source>
</evidence>
<keyword evidence="9" id="KW-0256">Endoplasmic reticulum</keyword>
<evidence type="ECO:0000256" key="9">
    <source>
        <dbReference type="RuleBase" id="RU369084"/>
    </source>
</evidence>
<keyword evidence="5 9" id="KW-1133">Transmembrane helix</keyword>
<feature type="domain" description="Iron-binding zinc finger CDGSH type" evidence="10">
    <location>
        <begin position="91"/>
        <end position="129"/>
    </location>
</feature>
<dbReference type="GO" id="GO:0046872">
    <property type="term" value="F:metal ion binding"/>
    <property type="evidence" value="ECO:0007669"/>
    <property type="project" value="UniProtKB-UniRule"/>
</dbReference>
<gene>
    <name evidence="11" type="ORF">DEA37_0002557</name>
</gene>
<comment type="caution">
    <text evidence="11">The sequence shown here is derived from an EMBL/GenBank/DDBJ whole genome shotgun (WGS) entry which is preliminary data.</text>
</comment>
<keyword evidence="8 9" id="KW-0472">Membrane</keyword>
<dbReference type="InterPro" id="IPR018967">
    <property type="entry name" value="FeS-contain_CDGSH-typ"/>
</dbReference>
<dbReference type="GO" id="GO:0005741">
    <property type="term" value="C:mitochondrial outer membrane"/>
    <property type="evidence" value="ECO:0007669"/>
    <property type="project" value="TreeGrafter"/>
</dbReference>
<dbReference type="SMART" id="SM00704">
    <property type="entry name" value="ZnF_CDGSH"/>
    <property type="match status" value="1"/>
</dbReference>
<evidence type="ECO:0000256" key="2">
    <source>
        <dbReference type="ARBA" id="ARBA00022692"/>
    </source>
</evidence>
<dbReference type="PANTHER" id="PTHR13680:SF5">
    <property type="entry name" value="CDGSH IRON-SULFUR DOMAIN-CONTAINING PROTEIN 1"/>
    <property type="match status" value="1"/>
</dbReference>
<evidence type="ECO:0000313" key="11">
    <source>
        <dbReference type="EMBL" id="KAA3670870.1"/>
    </source>
</evidence>
<dbReference type="Pfam" id="PF10660">
    <property type="entry name" value="MitoNEET_N"/>
    <property type="match status" value="1"/>
</dbReference>
<evidence type="ECO:0000313" key="12">
    <source>
        <dbReference type="Proteomes" id="UP000324629"/>
    </source>
</evidence>
<evidence type="ECO:0000256" key="3">
    <source>
        <dbReference type="ARBA" id="ARBA00022714"/>
    </source>
</evidence>
<dbReference type="FunFam" id="3.40.5.90:FF:000001">
    <property type="entry name" value="CDGSH iron-sulfur domain-containing protein 1"/>
    <property type="match status" value="1"/>
</dbReference>
<evidence type="ECO:0000256" key="5">
    <source>
        <dbReference type="ARBA" id="ARBA00022989"/>
    </source>
</evidence>
<dbReference type="Pfam" id="PF09360">
    <property type="entry name" value="zf-CDGSH"/>
    <property type="match status" value="1"/>
</dbReference>
<keyword evidence="6 9" id="KW-0408">Iron</keyword>
<dbReference type="Proteomes" id="UP000324629">
    <property type="component" value="Unassembled WGS sequence"/>
</dbReference>
<dbReference type="Gene3D" id="3.40.5.90">
    <property type="entry name" value="CDGSH iron-sulfur domain, mitoNEET-type"/>
    <property type="match status" value="1"/>
</dbReference>
<dbReference type="InterPro" id="IPR042216">
    <property type="entry name" value="MitoNEET_CISD"/>
</dbReference>
<evidence type="ECO:0000256" key="8">
    <source>
        <dbReference type="ARBA" id="ARBA00023136"/>
    </source>
</evidence>
<feature type="transmembrane region" description="Helical" evidence="9">
    <location>
        <begin position="49"/>
        <end position="67"/>
    </location>
</feature>
<proteinExistence type="inferred from homology"/>
<dbReference type="GO" id="GO:0005789">
    <property type="term" value="C:endoplasmic reticulum membrane"/>
    <property type="evidence" value="ECO:0007669"/>
    <property type="project" value="UniProtKB-SubCell"/>
</dbReference>
<dbReference type="InterPro" id="IPR045131">
    <property type="entry name" value="CISD1/2"/>
</dbReference>
<keyword evidence="3 9" id="KW-0001">2Fe-2S</keyword>
<sequence>MNFLHNLVCVHTSNMLRSVPIPETFGGILHLSRELTIILTLLINTVKDVISLTVFGAVTAALGYSVYTTAMLHSGRKKPQINHEIKKHLNKCVDIVDVESITDKKVFCRCWQSAKFPYCDGSHNKHNEETGDNVGPLIIEPKKTA</sequence>
<dbReference type="InterPro" id="IPR019610">
    <property type="entry name" value="FeS-contain_mitoNEET_N"/>
</dbReference>
<dbReference type="AlphaFoldDB" id="A0A5J4N665"/>
<accession>A0A5J4N665</accession>
<protein>
    <recommendedName>
        <fullName evidence="9">CDGSH iron-sulfur domain-containing protein 2 homologue</fullName>
    </recommendedName>
</protein>
<evidence type="ECO:0000256" key="6">
    <source>
        <dbReference type="ARBA" id="ARBA00023004"/>
    </source>
</evidence>
<dbReference type="GO" id="GO:0051537">
    <property type="term" value="F:2 iron, 2 sulfur cluster binding"/>
    <property type="evidence" value="ECO:0007669"/>
    <property type="project" value="UniProtKB-UniRule"/>
</dbReference>
<evidence type="ECO:0000256" key="4">
    <source>
        <dbReference type="ARBA" id="ARBA00022723"/>
    </source>
</evidence>
<dbReference type="EMBL" id="QNGE01008003">
    <property type="protein sequence ID" value="KAA3670870.1"/>
    <property type="molecule type" value="Genomic_DNA"/>
</dbReference>
<organism evidence="11 12">
    <name type="scientific">Paragonimus westermani</name>
    <dbReference type="NCBI Taxonomy" id="34504"/>
    <lineage>
        <taxon>Eukaryota</taxon>
        <taxon>Metazoa</taxon>
        <taxon>Spiralia</taxon>
        <taxon>Lophotrochozoa</taxon>
        <taxon>Platyhelminthes</taxon>
        <taxon>Trematoda</taxon>
        <taxon>Digenea</taxon>
        <taxon>Plagiorchiida</taxon>
        <taxon>Troglotremata</taxon>
        <taxon>Troglotrematidae</taxon>
        <taxon>Paragonimus</taxon>
    </lineage>
</organism>
<reference evidence="11 12" key="1">
    <citation type="journal article" date="2019" name="Gigascience">
        <title>Whole-genome sequence of the oriental lung fluke Paragonimus westermani.</title>
        <authorList>
            <person name="Oey H."/>
            <person name="Zakrzewski M."/>
            <person name="Narain K."/>
            <person name="Devi K.R."/>
            <person name="Agatsuma T."/>
            <person name="Nawaratna S."/>
            <person name="Gobert G.N."/>
            <person name="Jones M.K."/>
            <person name="Ragan M.A."/>
            <person name="McManus D.P."/>
            <person name="Krause L."/>
        </authorList>
    </citation>
    <scope>NUCLEOTIDE SEQUENCE [LARGE SCALE GENOMIC DNA]</scope>
    <source>
        <strain evidence="11 12">IND2009</strain>
    </source>
</reference>
<comment type="similarity">
    <text evidence="9">Belongs to the CISD protein family. CISD2 subfamily.</text>
</comment>